<dbReference type="GO" id="GO:0022841">
    <property type="term" value="F:potassium ion leak channel activity"/>
    <property type="evidence" value="ECO:0007669"/>
    <property type="project" value="TreeGrafter"/>
</dbReference>
<evidence type="ECO:0000313" key="12">
    <source>
        <dbReference type="EMBL" id="KAI1701376.1"/>
    </source>
</evidence>
<dbReference type="InterPro" id="IPR003280">
    <property type="entry name" value="2pore_dom_K_chnl"/>
</dbReference>
<feature type="transmembrane region" description="Helical" evidence="10">
    <location>
        <begin position="432"/>
        <end position="451"/>
    </location>
</feature>
<keyword evidence="13" id="KW-1185">Reference proteome</keyword>
<protein>
    <submittedName>
        <fullName evidence="12">Ion channel domain-containing protein</fullName>
    </submittedName>
</protein>
<feature type="transmembrane region" description="Helical" evidence="10">
    <location>
        <begin position="306"/>
        <end position="326"/>
    </location>
</feature>
<keyword evidence="5 8" id="KW-0406">Ion transport</keyword>
<accession>A0AAD4R0B9</accession>
<feature type="region of interest" description="Disordered" evidence="9">
    <location>
        <begin position="75"/>
        <end position="183"/>
    </location>
</feature>
<comment type="similarity">
    <text evidence="8">Belongs to the two pore domain potassium channel (TC 1.A.1.8) family.</text>
</comment>
<evidence type="ECO:0000256" key="2">
    <source>
        <dbReference type="ARBA" id="ARBA00022448"/>
    </source>
</evidence>
<dbReference type="AlphaFoldDB" id="A0AAD4R0B9"/>
<evidence type="ECO:0000256" key="9">
    <source>
        <dbReference type="SAM" id="MobiDB-lite"/>
    </source>
</evidence>
<evidence type="ECO:0000313" key="13">
    <source>
        <dbReference type="Proteomes" id="UP001201812"/>
    </source>
</evidence>
<keyword evidence="4 10" id="KW-1133">Transmembrane helix</keyword>
<keyword evidence="6 10" id="KW-0472">Membrane</keyword>
<keyword evidence="7 8" id="KW-0407">Ion channel</keyword>
<feature type="domain" description="Potassium channel" evidence="11">
    <location>
        <begin position="402"/>
        <end position="459"/>
    </location>
</feature>
<dbReference type="PRINTS" id="PR01333">
    <property type="entry name" value="2POREKCHANEL"/>
</dbReference>
<feature type="region of interest" description="Disordered" evidence="9">
    <location>
        <begin position="259"/>
        <end position="283"/>
    </location>
</feature>
<evidence type="ECO:0000256" key="4">
    <source>
        <dbReference type="ARBA" id="ARBA00022989"/>
    </source>
</evidence>
<dbReference type="Pfam" id="PF07885">
    <property type="entry name" value="Ion_trans_2"/>
    <property type="match status" value="2"/>
</dbReference>
<feature type="transmembrane region" description="Helical" evidence="10">
    <location>
        <begin position="406"/>
        <end position="426"/>
    </location>
</feature>
<gene>
    <name evidence="12" type="ORF">DdX_16129</name>
</gene>
<dbReference type="Proteomes" id="UP001201812">
    <property type="component" value="Unassembled WGS sequence"/>
</dbReference>
<feature type="compositionally biased region" description="Polar residues" evidence="9">
    <location>
        <begin position="856"/>
        <end position="868"/>
    </location>
</feature>
<dbReference type="PANTHER" id="PTHR11003:SF240">
    <property type="entry name" value="POTASSIUM CHANNEL DOMAIN-CONTAINING PROTEIN"/>
    <property type="match status" value="1"/>
</dbReference>
<feature type="compositionally biased region" description="Low complexity" evidence="9">
    <location>
        <begin position="709"/>
        <end position="729"/>
    </location>
</feature>
<evidence type="ECO:0000256" key="7">
    <source>
        <dbReference type="ARBA" id="ARBA00023303"/>
    </source>
</evidence>
<feature type="compositionally biased region" description="Low complexity" evidence="9">
    <location>
        <begin position="923"/>
        <end position="936"/>
    </location>
</feature>
<feature type="transmembrane region" description="Helical" evidence="10">
    <location>
        <begin position="501"/>
        <end position="522"/>
    </location>
</feature>
<keyword evidence="3 8" id="KW-0812">Transmembrane</keyword>
<dbReference type="GO" id="GO:0030322">
    <property type="term" value="P:stabilization of membrane potential"/>
    <property type="evidence" value="ECO:0007669"/>
    <property type="project" value="TreeGrafter"/>
</dbReference>
<name>A0AAD4R0B9_9BILA</name>
<evidence type="ECO:0000256" key="10">
    <source>
        <dbReference type="SAM" id="Phobius"/>
    </source>
</evidence>
<reference evidence="12" key="1">
    <citation type="submission" date="2022-01" db="EMBL/GenBank/DDBJ databases">
        <title>Genome Sequence Resource for Two Populations of Ditylenchus destructor, the Migratory Endoparasitic Phytonematode.</title>
        <authorList>
            <person name="Zhang H."/>
            <person name="Lin R."/>
            <person name="Xie B."/>
        </authorList>
    </citation>
    <scope>NUCLEOTIDE SEQUENCE</scope>
    <source>
        <strain evidence="12">BazhouSP</strain>
    </source>
</reference>
<feature type="region of interest" description="Disordered" evidence="9">
    <location>
        <begin position="699"/>
        <end position="734"/>
    </location>
</feature>
<evidence type="ECO:0000256" key="1">
    <source>
        <dbReference type="ARBA" id="ARBA00004141"/>
    </source>
</evidence>
<dbReference type="EMBL" id="JAKKPZ010000120">
    <property type="protein sequence ID" value="KAI1701376.1"/>
    <property type="molecule type" value="Genomic_DNA"/>
</dbReference>
<dbReference type="InterPro" id="IPR013099">
    <property type="entry name" value="K_chnl_dom"/>
</dbReference>
<dbReference type="SUPFAM" id="SSF81324">
    <property type="entry name" value="Voltage-gated potassium channels"/>
    <property type="match status" value="2"/>
</dbReference>
<dbReference type="GO" id="GO:0015271">
    <property type="term" value="F:outward rectifier potassium channel activity"/>
    <property type="evidence" value="ECO:0007669"/>
    <property type="project" value="TreeGrafter"/>
</dbReference>
<evidence type="ECO:0000256" key="5">
    <source>
        <dbReference type="ARBA" id="ARBA00023065"/>
    </source>
</evidence>
<comment type="caution">
    <text evidence="12">The sequence shown here is derived from an EMBL/GenBank/DDBJ whole genome shotgun (WGS) entry which is preliminary data.</text>
</comment>
<keyword evidence="2 8" id="KW-0813">Transport</keyword>
<feature type="transmembrane region" description="Helical" evidence="10">
    <location>
        <begin position="554"/>
        <end position="575"/>
    </location>
</feature>
<dbReference type="GO" id="GO:0005886">
    <property type="term" value="C:plasma membrane"/>
    <property type="evidence" value="ECO:0007669"/>
    <property type="project" value="TreeGrafter"/>
</dbReference>
<dbReference type="Gene3D" id="1.10.287.70">
    <property type="match status" value="1"/>
</dbReference>
<feature type="domain" description="Potassium channel" evidence="11">
    <location>
        <begin position="507"/>
        <end position="579"/>
    </location>
</feature>
<evidence type="ECO:0000256" key="8">
    <source>
        <dbReference type="RuleBase" id="RU003857"/>
    </source>
</evidence>
<evidence type="ECO:0000256" key="6">
    <source>
        <dbReference type="ARBA" id="ARBA00023136"/>
    </source>
</evidence>
<comment type="subcellular location">
    <subcellularLocation>
        <location evidence="1">Membrane</location>
        <topology evidence="1">Multi-pass membrane protein</topology>
    </subcellularLocation>
</comment>
<feature type="region of interest" description="Disordered" evidence="9">
    <location>
        <begin position="840"/>
        <end position="936"/>
    </location>
</feature>
<feature type="compositionally biased region" description="Polar residues" evidence="9">
    <location>
        <begin position="140"/>
        <end position="151"/>
    </location>
</feature>
<evidence type="ECO:0000259" key="11">
    <source>
        <dbReference type="Pfam" id="PF07885"/>
    </source>
</evidence>
<feature type="compositionally biased region" description="Low complexity" evidence="9">
    <location>
        <begin position="897"/>
        <end position="913"/>
    </location>
</feature>
<feature type="transmembrane region" description="Helical" evidence="10">
    <location>
        <begin position="528"/>
        <end position="547"/>
    </location>
</feature>
<proteinExistence type="inferred from homology"/>
<sequence length="936" mass="105400">MGFKDSIIAMMGDFVEGKRNPEFRSRTDIAAPDASTPTFRRDRRHSLNITVGTAEAESIPERTIRQRTFSVKTEIPMNFGDSRRRDSSDSASLKDSAFGGASNRNSDIPRYNMRRSSEPFNFVPRWGSNKKKQRGLLGPPSQTEGNTSSYRHSPVRRNASHSPTPDVLEETEDVESPPRSPLFKGSFQKFLRAPIQEENEDVEAEKPVAKGTDIEVNLRVVDTWMSVPLQRSADVRWHLRELRRSFTKQTRHLRNALQTDPSGIQPTLHVEAHSKEARRRKSSKLEPPKWARIIGVLYHTYGLKQLFLVALLFFYQFIGACVFYLCEVTNDEAQESSLKASNLLNRNLLFQRISDEVLKIWSNSSDDLVVLMRENEQFKTFLDQHLRDYENKLEHRSSGRRMRWNFWNAMLYAHTIYTTIGYGHLYTKTIPGRILTIIYAIFGIPLMLKILDELGRFLTRLLNGVWMLAKRIHRQLSCKKDVLKKKLTNTVGNKEKASPPVALAVTVLLFWISLCSVTYAIFEEWDLFMAFYFFFISISTIGLGDIIPSEPKYLLLLFFYILIGLSLVSMCINLLQEHFENVQSKVSSKSANKAARRRTWSSLGVFRSSGSTPSHSQGLKKETVQSRIRNKMRKNLSTQTMLSFPSGARNSLVARNVINSGLKLLPKDLSLDDVVRLTDFSDEGDIALLSDILRDESSGMLSETGSEMTRSSSDFTTTTSSTNTSAATSQHENLVRSTSFERTGDFPNRQFLTHSTLAFPTTILAQILAASRTNFFPSSLNYNLPPQALNVAELGLLPSLPTLRDLELIEELEDRMLLNAGGALDIPSVHFRSRLSLIPEQHSESSTVDEEPEDISMSTNDHTPTNTDKPPIAEFDFEKAQKKKQKGSTEYAAPIQIASSSSRSSGLSGILGNLFGGSGGSKGSRASQSSQESFKT</sequence>
<dbReference type="PANTHER" id="PTHR11003">
    <property type="entry name" value="POTASSIUM CHANNEL, SUBFAMILY K"/>
    <property type="match status" value="1"/>
</dbReference>
<evidence type="ECO:0000256" key="3">
    <source>
        <dbReference type="ARBA" id="ARBA00022692"/>
    </source>
</evidence>
<organism evidence="12 13">
    <name type="scientific">Ditylenchus destructor</name>
    <dbReference type="NCBI Taxonomy" id="166010"/>
    <lineage>
        <taxon>Eukaryota</taxon>
        <taxon>Metazoa</taxon>
        <taxon>Ecdysozoa</taxon>
        <taxon>Nematoda</taxon>
        <taxon>Chromadorea</taxon>
        <taxon>Rhabditida</taxon>
        <taxon>Tylenchina</taxon>
        <taxon>Tylenchomorpha</taxon>
        <taxon>Sphaerularioidea</taxon>
        <taxon>Anguinidae</taxon>
        <taxon>Anguininae</taxon>
        <taxon>Ditylenchus</taxon>
    </lineage>
</organism>
<feature type="compositionally biased region" description="Polar residues" evidence="9">
    <location>
        <begin position="699"/>
        <end position="708"/>
    </location>
</feature>